<evidence type="ECO:0000313" key="2">
    <source>
        <dbReference type="Proteomes" id="UP001164539"/>
    </source>
</evidence>
<accession>A0ACC1XFI0</accession>
<gene>
    <name evidence="1" type="ORF">OWV82_016220</name>
</gene>
<protein>
    <submittedName>
        <fullName evidence="1">MLP-like protein</fullName>
    </submittedName>
</protein>
<dbReference type="Proteomes" id="UP001164539">
    <property type="component" value="Chromosome 9"/>
</dbReference>
<dbReference type="EMBL" id="CM051402">
    <property type="protein sequence ID" value="KAJ4709983.1"/>
    <property type="molecule type" value="Genomic_DNA"/>
</dbReference>
<comment type="caution">
    <text evidence="1">The sequence shown here is derived from an EMBL/GenBank/DDBJ whole genome shotgun (WGS) entry which is preliminary data.</text>
</comment>
<organism evidence="1 2">
    <name type="scientific">Melia azedarach</name>
    <name type="common">Chinaberry tree</name>
    <dbReference type="NCBI Taxonomy" id="155640"/>
    <lineage>
        <taxon>Eukaryota</taxon>
        <taxon>Viridiplantae</taxon>
        <taxon>Streptophyta</taxon>
        <taxon>Embryophyta</taxon>
        <taxon>Tracheophyta</taxon>
        <taxon>Spermatophyta</taxon>
        <taxon>Magnoliopsida</taxon>
        <taxon>eudicotyledons</taxon>
        <taxon>Gunneridae</taxon>
        <taxon>Pentapetalae</taxon>
        <taxon>rosids</taxon>
        <taxon>malvids</taxon>
        <taxon>Sapindales</taxon>
        <taxon>Meliaceae</taxon>
        <taxon>Melia</taxon>
    </lineage>
</organism>
<keyword evidence="2" id="KW-1185">Reference proteome</keyword>
<evidence type="ECO:0000313" key="1">
    <source>
        <dbReference type="EMBL" id="KAJ4709983.1"/>
    </source>
</evidence>
<proteinExistence type="predicted"/>
<sequence length="93" mass="10425">MAVAGGRNETLKERVEHDGANMSVTLVGLQEGDVFKYFKLWKPVYKVIPKGRTSVARLTIGYEKLNENVPDPNDYVDFMVSIVKDVDAHITKA</sequence>
<name>A0ACC1XFI0_MELAZ</name>
<reference evidence="1 2" key="1">
    <citation type="journal article" date="2023" name="Science">
        <title>Complex scaffold remodeling in plant triterpene biosynthesis.</title>
        <authorList>
            <person name="De La Pena R."/>
            <person name="Hodgson H."/>
            <person name="Liu J.C."/>
            <person name="Stephenson M.J."/>
            <person name="Martin A.C."/>
            <person name="Owen C."/>
            <person name="Harkess A."/>
            <person name="Leebens-Mack J."/>
            <person name="Jimenez L.E."/>
            <person name="Osbourn A."/>
            <person name="Sattely E.S."/>
        </authorList>
    </citation>
    <scope>NUCLEOTIDE SEQUENCE [LARGE SCALE GENOMIC DNA]</scope>
    <source>
        <strain evidence="2">cv. JPN11</strain>
        <tissue evidence="1">Leaf</tissue>
    </source>
</reference>